<keyword evidence="9" id="KW-1185">Reference proteome</keyword>
<evidence type="ECO:0000256" key="3">
    <source>
        <dbReference type="ARBA" id="ARBA00011952"/>
    </source>
</evidence>
<dbReference type="Proteomes" id="UP001501577">
    <property type="component" value="Unassembled WGS sequence"/>
</dbReference>
<dbReference type="SUPFAM" id="SSF51182">
    <property type="entry name" value="RmlC-like cupins"/>
    <property type="match status" value="1"/>
</dbReference>
<accession>A0ABP6KR12</accession>
<dbReference type="Gene3D" id="2.60.120.10">
    <property type="entry name" value="Jelly Rolls"/>
    <property type="match status" value="1"/>
</dbReference>
<name>A0ABP6KR12_9ENTE</name>
<evidence type="ECO:0000313" key="9">
    <source>
        <dbReference type="Proteomes" id="UP001501577"/>
    </source>
</evidence>
<evidence type="ECO:0000256" key="1">
    <source>
        <dbReference type="ARBA" id="ARBA00004926"/>
    </source>
</evidence>
<dbReference type="InterPro" id="IPR011051">
    <property type="entry name" value="RmlC_Cupin_sf"/>
</dbReference>
<evidence type="ECO:0000256" key="6">
    <source>
        <dbReference type="ARBA" id="ARBA00029321"/>
    </source>
</evidence>
<dbReference type="InterPro" id="IPR010551">
    <property type="entry name" value="G6P_isomerase_prok"/>
</dbReference>
<evidence type="ECO:0000256" key="2">
    <source>
        <dbReference type="ARBA" id="ARBA00006542"/>
    </source>
</evidence>
<keyword evidence="4" id="KW-0312">Gluconeogenesis</keyword>
<dbReference type="EMBL" id="BAAAXQ010000043">
    <property type="protein sequence ID" value="GAA3018573.1"/>
    <property type="molecule type" value="Genomic_DNA"/>
</dbReference>
<dbReference type="RefSeq" id="WP_068710483.1">
    <property type="nucleotide sequence ID" value="NZ_BAAAXQ010000043.1"/>
</dbReference>
<evidence type="ECO:0000256" key="4">
    <source>
        <dbReference type="ARBA" id="ARBA00022432"/>
    </source>
</evidence>
<dbReference type="InterPro" id="IPR014710">
    <property type="entry name" value="RmlC-like_jellyroll"/>
</dbReference>
<evidence type="ECO:0000259" key="7">
    <source>
        <dbReference type="Pfam" id="PF06560"/>
    </source>
</evidence>
<evidence type="ECO:0000256" key="5">
    <source>
        <dbReference type="ARBA" id="ARBA00023152"/>
    </source>
</evidence>
<dbReference type="EC" id="5.3.1.9" evidence="3"/>
<comment type="catalytic activity">
    <reaction evidence="6">
        <text>alpha-D-glucose 6-phosphate = beta-D-fructose 6-phosphate</text>
        <dbReference type="Rhea" id="RHEA:11816"/>
        <dbReference type="ChEBI" id="CHEBI:57634"/>
        <dbReference type="ChEBI" id="CHEBI:58225"/>
        <dbReference type="EC" id="5.3.1.9"/>
    </reaction>
</comment>
<gene>
    <name evidence="8" type="ORF">GCM10019998_13820</name>
</gene>
<comment type="caution">
    <text evidence="8">The sequence shown here is derived from an EMBL/GenBank/DDBJ whole genome shotgun (WGS) entry which is preliminary data.</text>
</comment>
<comment type="pathway">
    <text evidence="1">Carbohydrate degradation; glycolysis; D-glyceraldehyde 3-phosphate and glycerone phosphate from D-glucose: step 2/4.</text>
</comment>
<protein>
    <recommendedName>
        <fullName evidence="3">glucose-6-phosphate isomerase</fullName>
        <ecNumber evidence="3">5.3.1.9</ecNumber>
    </recommendedName>
</protein>
<keyword evidence="5" id="KW-0324">Glycolysis</keyword>
<comment type="similarity">
    <text evidence="2">Belongs to the archaeal-type GPI family.</text>
</comment>
<sequence>MVEFYPGFKIAVDKDNMTFIYGEDVFGPEVEKRYLDDISKSLKDFYTEGPKIPYAIAMDIGKEKDKADLNKRFLLYGAVIYAKGRLGAEPVRSQGHIHAISPSCGTSTPEVYEIWEGEAIIYMQETAQTDPGKCFAVYAKAGEVVIVPPSWAHCTVNANPDKNMVFGAWCVRDFGFEYADIRAHGGLAYFPILGEKYNISWIKNDAYDTSRLVEKNVREYPEFNLQKGVPIYTQYEQKNELFTFVTQPATAQNIWSNYEP</sequence>
<reference evidence="9" key="1">
    <citation type="journal article" date="2019" name="Int. J. Syst. Evol. Microbiol.">
        <title>The Global Catalogue of Microorganisms (GCM) 10K type strain sequencing project: providing services to taxonomists for standard genome sequencing and annotation.</title>
        <authorList>
            <consortium name="The Broad Institute Genomics Platform"/>
            <consortium name="The Broad Institute Genome Sequencing Center for Infectious Disease"/>
            <person name="Wu L."/>
            <person name="Ma J."/>
        </authorList>
    </citation>
    <scope>NUCLEOTIDE SEQUENCE [LARGE SCALE GENOMIC DNA]</scope>
    <source>
        <strain evidence="9">JCM 8736</strain>
    </source>
</reference>
<feature type="domain" description="Glucose-6-phosphate isomerase prokaryote" evidence="7">
    <location>
        <begin position="59"/>
        <end position="193"/>
    </location>
</feature>
<organism evidence="8 9">
    <name type="scientific">Tetragenococcus solitarius</name>
    <dbReference type="NCBI Taxonomy" id="71453"/>
    <lineage>
        <taxon>Bacteria</taxon>
        <taxon>Bacillati</taxon>
        <taxon>Bacillota</taxon>
        <taxon>Bacilli</taxon>
        <taxon>Lactobacillales</taxon>
        <taxon>Enterococcaceae</taxon>
        <taxon>Tetragenococcus</taxon>
    </lineage>
</organism>
<evidence type="ECO:0000313" key="8">
    <source>
        <dbReference type="EMBL" id="GAA3018573.1"/>
    </source>
</evidence>
<proteinExistence type="inferred from homology"/>
<dbReference type="Pfam" id="PF06560">
    <property type="entry name" value="GPI"/>
    <property type="match status" value="1"/>
</dbReference>